<evidence type="ECO:0000256" key="3">
    <source>
        <dbReference type="ARBA" id="ARBA00022475"/>
    </source>
</evidence>
<comment type="subcellular location">
    <subcellularLocation>
        <location evidence="1">Cell inner membrane</location>
        <topology evidence="1">Multi-pass membrane protein</topology>
    </subcellularLocation>
</comment>
<dbReference type="GO" id="GO:0005886">
    <property type="term" value="C:plasma membrane"/>
    <property type="evidence" value="ECO:0007669"/>
    <property type="project" value="UniProtKB-SubCell"/>
</dbReference>
<proteinExistence type="inferred from homology"/>
<keyword evidence="6 9" id="KW-1133">Transmembrane helix</keyword>
<name>A0A4S3PPQ3_9BACI</name>
<keyword evidence="5 9" id="KW-0812">Transmembrane</keyword>
<evidence type="ECO:0000313" key="12">
    <source>
        <dbReference type="Proteomes" id="UP000306477"/>
    </source>
</evidence>
<evidence type="ECO:0000256" key="4">
    <source>
        <dbReference type="ARBA" id="ARBA00022519"/>
    </source>
</evidence>
<dbReference type="Pfam" id="PF04290">
    <property type="entry name" value="DctQ"/>
    <property type="match status" value="1"/>
</dbReference>
<dbReference type="Proteomes" id="UP000306477">
    <property type="component" value="Unassembled WGS sequence"/>
</dbReference>
<evidence type="ECO:0000256" key="1">
    <source>
        <dbReference type="ARBA" id="ARBA00004429"/>
    </source>
</evidence>
<evidence type="ECO:0000259" key="10">
    <source>
        <dbReference type="Pfam" id="PF04290"/>
    </source>
</evidence>
<evidence type="ECO:0000256" key="2">
    <source>
        <dbReference type="ARBA" id="ARBA00022448"/>
    </source>
</evidence>
<dbReference type="PANTHER" id="PTHR35011">
    <property type="entry name" value="2,3-DIKETO-L-GULONATE TRAP TRANSPORTER SMALL PERMEASE PROTEIN YIAM"/>
    <property type="match status" value="1"/>
</dbReference>
<organism evidence="11 12">
    <name type="scientific">Bacillus timonensis</name>
    <dbReference type="NCBI Taxonomy" id="1033734"/>
    <lineage>
        <taxon>Bacteria</taxon>
        <taxon>Bacillati</taxon>
        <taxon>Bacillota</taxon>
        <taxon>Bacilli</taxon>
        <taxon>Bacillales</taxon>
        <taxon>Bacillaceae</taxon>
        <taxon>Bacillus</taxon>
    </lineage>
</organism>
<dbReference type="GO" id="GO:0015740">
    <property type="term" value="P:C4-dicarboxylate transport"/>
    <property type="evidence" value="ECO:0007669"/>
    <property type="project" value="TreeGrafter"/>
</dbReference>
<keyword evidence="2" id="KW-0813">Transport</keyword>
<dbReference type="EMBL" id="SLUB01000026">
    <property type="protein sequence ID" value="THE11601.1"/>
    <property type="molecule type" value="Genomic_DNA"/>
</dbReference>
<keyword evidence="3" id="KW-1003">Cell membrane</keyword>
<dbReference type="GO" id="GO:0022857">
    <property type="term" value="F:transmembrane transporter activity"/>
    <property type="evidence" value="ECO:0007669"/>
    <property type="project" value="TreeGrafter"/>
</dbReference>
<evidence type="ECO:0000313" key="11">
    <source>
        <dbReference type="EMBL" id="THE11601.1"/>
    </source>
</evidence>
<reference evidence="11 12" key="1">
    <citation type="journal article" date="2019" name="Indoor Air">
        <title>Impacts of indoor surface finishes on bacterial viability.</title>
        <authorList>
            <person name="Hu J."/>
            <person name="Maamar S.B."/>
            <person name="Glawe A.J."/>
            <person name="Gottel N."/>
            <person name="Gilbert J.A."/>
            <person name="Hartmann E.M."/>
        </authorList>
    </citation>
    <scope>NUCLEOTIDE SEQUENCE [LARGE SCALE GENOMIC DNA]</scope>
    <source>
        <strain evidence="11 12">AF060A6</strain>
    </source>
</reference>
<dbReference type="PANTHER" id="PTHR35011:SF2">
    <property type="entry name" value="2,3-DIKETO-L-GULONATE TRAP TRANSPORTER SMALL PERMEASE PROTEIN YIAM"/>
    <property type="match status" value="1"/>
</dbReference>
<feature type="transmembrane region" description="Helical" evidence="9">
    <location>
        <begin position="12"/>
        <end position="38"/>
    </location>
</feature>
<protein>
    <submittedName>
        <fullName evidence="11">TRAP transporter small permease</fullName>
    </submittedName>
</protein>
<evidence type="ECO:0000256" key="7">
    <source>
        <dbReference type="ARBA" id="ARBA00023136"/>
    </source>
</evidence>
<evidence type="ECO:0000256" key="6">
    <source>
        <dbReference type="ARBA" id="ARBA00022989"/>
    </source>
</evidence>
<dbReference type="InterPro" id="IPR055348">
    <property type="entry name" value="DctQ"/>
</dbReference>
<keyword evidence="4" id="KW-0997">Cell inner membrane</keyword>
<comment type="similarity">
    <text evidence="8">Belongs to the TRAP transporter small permease family.</text>
</comment>
<feature type="transmembrane region" description="Helical" evidence="9">
    <location>
        <begin position="50"/>
        <end position="66"/>
    </location>
</feature>
<comment type="caution">
    <text evidence="11">The sequence shown here is derived from an EMBL/GenBank/DDBJ whole genome shotgun (WGS) entry which is preliminary data.</text>
</comment>
<keyword evidence="12" id="KW-1185">Reference proteome</keyword>
<feature type="domain" description="Tripartite ATP-independent periplasmic transporters DctQ component" evidence="10">
    <location>
        <begin position="24"/>
        <end position="153"/>
    </location>
</feature>
<evidence type="ECO:0000256" key="8">
    <source>
        <dbReference type="ARBA" id="ARBA00038436"/>
    </source>
</evidence>
<dbReference type="InterPro" id="IPR007387">
    <property type="entry name" value="TRAP_DctQ"/>
</dbReference>
<feature type="transmembrane region" description="Helical" evidence="9">
    <location>
        <begin position="128"/>
        <end position="149"/>
    </location>
</feature>
<dbReference type="OrthoDB" id="9815614at2"/>
<evidence type="ECO:0000256" key="5">
    <source>
        <dbReference type="ARBA" id="ARBA00022692"/>
    </source>
</evidence>
<dbReference type="RefSeq" id="WP_136380244.1">
    <property type="nucleotide sequence ID" value="NZ_SLUB01000026.1"/>
</dbReference>
<feature type="transmembrane region" description="Helical" evidence="9">
    <location>
        <begin position="87"/>
        <end position="108"/>
    </location>
</feature>
<gene>
    <name evidence="11" type="ORF">E1I69_14200</name>
</gene>
<accession>A0A4S3PPQ3</accession>
<dbReference type="AlphaFoldDB" id="A0A4S3PPQ3"/>
<evidence type="ECO:0000256" key="9">
    <source>
        <dbReference type="SAM" id="Phobius"/>
    </source>
</evidence>
<keyword evidence="7 9" id="KW-0472">Membrane</keyword>
<sequence length="172" mass="19033">MLQKISKICIKILNVSISLSLATMSILVFGNVILRYIFNSGITWSEEMSRFLFVWLVFLGAIACLKDNMHLGVDVVVNALPLKLKKIAFVISNLLVLYILWLLLVGSWKMTVLNMNSTAPATGLPLSFLYGIGVITSVSMAIIIIARMIQAFTSKSNSQFSIISSTEEVIKQ</sequence>